<dbReference type="Gene3D" id="3.90.79.10">
    <property type="entry name" value="Nucleoside Triphosphate Pyrophosphohydrolase"/>
    <property type="match status" value="1"/>
</dbReference>
<reference evidence="3 4" key="1">
    <citation type="submission" date="2018-05" db="EMBL/GenBank/DDBJ databases">
        <title>Brumimicrobium oceani sp. nov., isolated from coastal sediment.</title>
        <authorList>
            <person name="Kou Y."/>
        </authorList>
    </citation>
    <scope>NUCLEOTIDE SEQUENCE [LARGE SCALE GENOMIC DNA]</scope>
    <source>
        <strain evidence="3 4">C305</strain>
    </source>
</reference>
<name>A0A2U2XGZ0_9FLAO</name>
<feature type="domain" description="Nudix hydrolase" evidence="2">
    <location>
        <begin position="71"/>
        <end position="198"/>
    </location>
</feature>
<dbReference type="SUPFAM" id="SSF55811">
    <property type="entry name" value="Nudix"/>
    <property type="match status" value="1"/>
</dbReference>
<dbReference type="InterPro" id="IPR020084">
    <property type="entry name" value="NUDIX_hydrolase_CS"/>
</dbReference>
<dbReference type="PROSITE" id="PS51462">
    <property type="entry name" value="NUDIX"/>
    <property type="match status" value="1"/>
</dbReference>
<dbReference type="GO" id="GO:0006167">
    <property type="term" value="P:AMP biosynthetic process"/>
    <property type="evidence" value="ECO:0007669"/>
    <property type="project" value="TreeGrafter"/>
</dbReference>
<protein>
    <submittedName>
        <fullName evidence="3">NUDIX hydrolase</fullName>
    </submittedName>
</protein>
<gene>
    <name evidence="3" type="ORF">DIT68_02060</name>
</gene>
<comment type="caution">
    <text evidence="3">The sequence shown here is derived from an EMBL/GenBank/DDBJ whole genome shotgun (WGS) entry which is preliminary data.</text>
</comment>
<dbReference type="PROSITE" id="PS00893">
    <property type="entry name" value="NUDIX_BOX"/>
    <property type="match status" value="1"/>
</dbReference>
<dbReference type="OrthoDB" id="9816289at2"/>
<organism evidence="3 4">
    <name type="scientific">Brumimicrobium oceani</name>
    <dbReference type="NCBI Taxonomy" id="2100725"/>
    <lineage>
        <taxon>Bacteria</taxon>
        <taxon>Pseudomonadati</taxon>
        <taxon>Bacteroidota</taxon>
        <taxon>Flavobacteriia</taxon>
        <taxon>Flavobacteriales</taxon>
        <taxon>Crocinitomicaceae</taxon>
        <taxon>Brumimicrobium</taxon>
    </lineage>
</organism>
<evidence type="ECO:0000259" key="2">
    <source>
        <dbReference type="PROSITE" id="PS51462"/>
    </source>
</evidence>
<dbReference type="GO" id="GO:0006754">
    <property type="term" value="P:ATP biosynthetic process"/>
    <property type="evidence" value="ECO:0007669"/>
    <property type="project" value="TreeGrafter"/>
</dbReference>
<evidence type="ECO:0000313" key="3">
    <source>
        <dbReference type="EMBL" id="PWH87068.1"/>
    </source>
</evidence>
<keyword evidence="1 3" id="KW-0378">Hydrolase</keyword>
<dbReference type="EMBL" id="QFRJ01000001">
    <property type="protein sequence ID" value="PWH87068.1"/>
    <property type="molecule type" value="Genomic_DNA"/>
</dbReference>
<dbReference type="GO" id="GO:0004081">
    <property type="term" value="F:bis(5'-nucleosyl)-tetraphosphatase (asymmetrical) activity"/>
    <property type="evidence" value="ECO:0007669"/>
    <property type="project" value="TreeGrafter"/>
</dbReference>
<evidence type="ECO:0000256" key="1">
    <source>
        <dbReference type="ARBA" id="ARBA00022801"/>
    </source>
</evidence>
<accession>A0A2U2XGZ0</accession>
<dbReference type="Pfam" id="PF00293">
    <property type="entry name" value="NUDIX"/>
    <property type="match status" value="1"/>
</dbReference>
<dbReference type="PANTHER" id="PTHR21340:SF0">
    <property type="entry name" value="BIS(5'-NUCLEOSYL)-TETRAPHOSPHATASE [ASYMMETRICAL]"/>
    <property type="match status" value="1"/>
</dbReference>
<dbReference type="CDD" id="cd03673">
    <property type="entry name" value="NUDIX_Ap6A_hydrolase"/>
    <property type="match status" value="1"/>
</dbReference>
<proteinExistence type="predicted"/>
<dbReference type="RefSeq" id="WP_109358146.1">
    <property type="nucleotide sequence ID" value="NZ_QFRJ01000001.1"/>
</dbReference>
<dbReference type="Proteomes" id="UP000245370">
    <property type="component" value="Unassembled WGS sequence"/>
</dbReference>
<sequence>MYKVFVDNLSICFQKDSFFKSNISSDFFPTVAINKYKSFLKEIERLNVKEEVFIQSPNPVEQVKEVFADFEWIEAAGGIVQNTKTKKLLFIFRNGLWDIPKGKIEKDENPKEGAIREIEEECGLKNLKITSELSPTYHVYFAYGKHFIKKTYWFTLETKEEKVEPQTEEGITEVQWFNKYDLSIIKKNTFASILEVMEEFSFKSK</sequence>
<dbReference type="InterPro" id="IPR051325">
    <property type="entry name" value="Nudix_hydrolase_domain"/>
</dbReference>
<dbReference type="PANTHER" id="PTHR21340">
    <property type="entry name" value="DIADENOSINE 5,5-P1,P4-TETRAPHOSPHATE PYROPHOSPHOHYDROLASE MUTT"/>
    <property type="match status" value="1"/>
</dbReference>
<reference evidence="3 4" key="2">
    <citation type="submission" date="2018-05" db="EMBL/GenBank/DDBJ databases">
        <authorList>
            <person name="Lanie J.A."/>
            <person name="Ng W.-L."/>
            <person name="Kazmierczak K.M."/>
            <person name="Andrzejewski T.M."/>
            <person name="Davidsen T.M."/>
            <person name="Wayne K.J."/>
            <person name="Tettelin H."/>
            <person name="Glass J.I."/>
            <person name="Rusch D."/>
            <person name="Podicherti R."/>
            <person name="Tsui H.-C.T."/>
            <person name="Winkler M.E."/>
        </authorList>
    </citation>
    <scope>NUCLEOTIDE SEQUENCE [LARGE SCALE GENOMIC DNA]</scope>
    <source>
        <strain evidence="3 4">C305</strain>
    </source>
</reference>
<evidence type="ECO:0000313" key="4">
    <source>
        <dbReference type="Proteomes" id="UP000245370"/>
    </source>
</evidence>
<dbReference type="InterPro" id="IPR015797">
    <property type="entry name" value="NUDIX_hydrolase-like_dom_sf"/>
</dbReference>
<dbReference type="AlphaFoldDB" id="A0A2U2XGZ0"/>
<dbReference type="InterPro" id="IPR000086">
    <property type="entry name" value="NUDIX_hydrolase_dom"/>
</dbReference>
<keyword evidence="4" id="KW-1185">Reference proteome</keyword>